<gene>
    <name evidence="1" type="ORF">L2E82_24474</name>
</gene>
<dbReference type="Proteomes" id="UP001055811">
    <property type="component" value="Linkage Group LG04"/>
</dbReference>
<name>A0ACB9E1V6_CICIN</name>
<organism evidence="1 2">
    <name type="scientific">Cichorium intybus</name>
    <name type="common">Chicory</name>
    <dbReference type="NCBI Taxonomy" id="13427"/>
    <lineage>
        <taxon>Eukaryota</taxon>
        <taxon>Viridiplantae</taxon>
        <taxon>Streptophyta</taxon>
        <taxon>Embryophyta</taxon>
        <taxon>Tracheophyta</taxon>
        <taxon>Spermatophyta</taxon>
        <taxon>Magnoliopsida</taxon>
        <taxon>eudicotyledons</taxon>
        <taxon>Gunneridae</taxon>
        <taxon>Pentapetalae</taxon>
        <taxon>asterids</taxon>
        <taxon>campanulids</taxon>
        <taxon>Asterales</taxon>
        <taxon>Asteraceae</taxon>
        <taxon>Cichorioideae</taxon>
        <taxon>Cichorieae</taxon>
        <taxon>Cichoriinae</taxon>
        <taxon>Cichorium</taxon>
    </lineage>
</organism>
<reference evidence="2" key="1">
    <citation type="journal article" date="2022" name="Mol. Ecol. Resour.">
        <title>The genomes of chicory, endive, great burdock and yacon provide insights into Asteraceae palaeo-polyploidization history and plant inulin production.</title>
        <authorList>
            <person name="Fan W."/>
            <person name="Wang S."/>
            <person name="Wang H."/>
            <person name="Wang A."/>
            <person name="Jiang F."/>
            <person name="Liu H."/>
            <person name="Zhao H."/>
            <person name="Xu D."/>
            <person name="Zhang Y."/>
        </authorList>
    </citation>
    <scope>NUCLEOTIDE SEQUENCE [LARGE SCALE GENOMIC DNA]</scope>
    <source>
        <strain evidence="2">cv. Punajuju</strain>
    </source>
</reference>
<proteinExistence type="predicted"/>
<protein>
    <submittedName>
        <fullName evidence="1">Uncharacterized protein</fullName>
    </submittedName>
</protein>
<comment type="caution">
    <text evidence="1">The sequence shown here is derived from an EMBL/GenBank/DDBJ whole genome shotgun (WGS) entry which is preliminary data.</text>
</comment>
<dbReference type="EMBL" id="CM042012">
    <property type="protein sequence ID" value="KAI3752442.1"/>
    <property type="molecule type" value="Genomic_DNA"/>
</dbReference>
<evidence type="ECO:0000313" key="1">
    <source>
        <dbReference type="EMBL" id="KAI3752442.1"/>
    </source>
</evidence>
<sequence>MLGYTPSVLLLCLSPSNTFASTGHSRVLLETKMLEKLFFCNNNRKKLIDWALWFAMLMTKIYLPSSVNEEESEGELDDFNMRRLFPSSDGDVESEDLRMVCKVNE</sequence>
<evidence type="ECO:0000313" key="2">
    <source>
        <dbReference type="Proteomes" id="UP001055811"/>
    </source>
</evidence>
<keyword evidence="2" id="KW-1185">Reference proteome</keyword>
<reference evidence="1 2" key="2">
    <citation type="journal article" date="2022" name="Mol. Ecol. Resour.">
        <title>The genomes of chicory, endive, great burdock and yacon provide insights into Asteraceae paleo-polyploidization history and plant inulin production.</title>
        <authorList>
            <person name="Fan W."/>
            <person name="Wang S."/>
            <person name="Wang H."/>
            <person name="Wang A."/>
            <person name="Jiang F."/>
            <person name="Liu H."/>
            <person name="Zhao H."/>
            <person name="Xu D."/>
            <person name="Zhang Y."/>
        </authorList>
    </citation>
    <scope>NUCLEOTIDE SEQUENCE [LARGE SCALE GENOMIC DNA]</scope>
    <source>
        <strain evidence="2">cv. Punajuju</strain>
        <tissue evidence="1">Leaves</tissue>
    </source>
</reference>
<accession>A0ACB9E1V6</accession>